<organism evidence="4 5">
    <name type="scientific">Coemansia guatemalensis</name>
    <dbReference type="NCBI Taxonomy" id="2761395"/>
    <lineage>
        <taxon>Eukaryota</taxon>
        <taxon>Fungi</taxon>
        <taxon>Fungi incertae sedis</taxon>
        <taxon>Zoopagomycota</taxon>
        <taxon>Kickxellomycotina</taxon>
        <taxon>Kickxellomycetes</taxon>
        <taxon>Kickxellales</taxon>
        <taxon>Kickxellaceae</taxon>
        <taxon>Coemansia</taxon>
    </lineage>
</organism>
<dbReference type="EMBL" id="JANBUO010000593">
    <property type="protein sequence ID" value="KAJ2802920.1"/>
    <property type="molecule type" value="Genomic_DNA"/>
</dbReference>
<feature type="compositionally biased region" description="Low complexity" evidence="2">
    <location>
        <begin position="2011"/>
        <end position="2028"/>
    </location>
</feature>
<feature type="coiled-coil region" evidence="1">
    <location>
        <begin position="304"/>
        <end position="331"/>
    </location>
</feature>
<dbReference type="OrthoDB" id="2149224at2759"/>
<feature type="region of interest" description="Disordered" evidence="2">
    <location>
        <begin position="2097"/>
        <end position="2156"/>
    </location>
</feature>
<feature type="compositionally biased region" description="Low complexity" evidence="2">
    <location>
        <begin position="857"/>
        <end position="869"/>
    </location>
</feature>
<evidence type="ECO:0000256" key="2">
    <source>
        <dbReference type="SAM" id="MobiDB-lite"/>
    </source>
</evidence>
<feature type="region of interest" description="Disordered" evidence="2">
    <location>
        <begin position="385"/>
        <end position="409"/>
    </location>
</feature>
<evidence type="ECO:0000313" key="5">
    <source>
        <dbReference type="Proteomes" id="UP001140094"/>
    </source>
</evidence>
<name>A0A9W8HUA2_9FUNG</name>
<proteinExistence type="predicted"/>
<keyword evidence="1" id="KW-0175">Coiled coil</keyword>
<dbReference type="InterPro" id="IPR001849">
    <property type="entry name" value="PH_domain"/>
</dbReference>
<keyword evidence="5" id="KW-1185">Reference proteome</keyword>
<feature type="compositionally biased region" description="Low complexity" evidence="2">
    <location>
        <begin position="133"/>
        <end position="149"/>
    </location>
</feature>
<feature type="compositionally biased region" description="Low complexity" evidence="2">
    <location>
        <begin position="1711"/>
        <end position="1723"/>
    </location>
</feature>
<feature type="compositionally biased region" description="Low complexity" evidence="2">
    <location>
        <begin position="703"/>
        <end position="724"/>
    </location>
</feature>
<feature type="region of interest" description="Disordered" evidence="2">
    <location>
        <begin position="695"/>
        <end position="727"/>
    </location>
</feature>
<feature type="compositionally biased region" description="Basic and acidic residues" evidence="2">
    <location>
        <begin position="872"/>
        <end position="881"/>
    </location>
</feature>
<feature type="compositionally biased region" description="Polar residues" evidence="2">
    <location>
        <begin position="1"/>
        <end position="14"/>
    </location>
</feature>
<feature type="region of interest" description="Disordered" evidence="2">
    <location>
        <begin position="1955"/>
        <end position="2043"/>
    </location>
</feature>
<accession>A0A9W8HUA2</accession>
<dbReference type="PROSITE" id="PS50003">
    <property type="entry name" value="PH_DOMAIN"/>
    <property type="match status" value="1"/>
</dbReference>
<feature type="region of interest" description="Disordered" evidence="2">
    <location>
        <begin position="202"/>
        <end position="289"/>
    </location>
</feature>
<feature type="region of interest" description="Disordered" evidence="2">
    <location>
        <begin position="810"/>
        <end position="909"/>
    </location>
</feature>
<feature type="region of interest" description="Disordered" evidence="2">
    <location>
        <begin position="1711"/>
        <end position="1748"/>
    </location>
</feature>
<dbReference type="PANTHER" id="PTHR28190:SF1">
    <property type="entry name" value="NUCLEAR MIGRATION PROTEIN NUM1"/>
    <property type="match status" value="1"/>
</dbReference>
<sequence>MTAQSRTPVNTRPATPSGLGLGSSNTKPTKRSISSSSSSSLKGVAPCFHTTRPQFISGHIDRCEACRLKYARQAEQQTIPYTQLALRRPSGVQQQQQQQQQRPQSQQSPRTGKRPNSSMGATTGHPSSGAGNASQRPSSRASVASAASRLQDTGHEARTAHHRSSSAGTPLADSRANTKRAIARAAEEALCGDGAYAGGFPVPPKRGDASASSLGPDDGIPMSPTEAAAARVRSKAARNGGKGTAHAPPSLSQQAGYESPISYVKAAKRPATARPGYSDNGAGGSGERTVDFTDALMDTLVDRTRDYDKMKDEYEARIARLQSELLRQRRESANLPKEGENGQAETLFDPNSASARQKASERSVELDKAALDKFDEFRRAYEDCEPSLRSSRAQFAGERPLSPPTVRGWGAAANGTAATMRAGRDGGEAHDARVAALNAAEVRRAGTELMSTPVVRRTQRPQRAPSTQQPPRVGRMRMGRSLFQDGGSELSDSAGGTSDGDSESEDEHSNVRNCLVSASRFGTFLVQYVTRQSLDHSLISEENVRLQQRADELERRAGELERQTRRLEETRDEQVAQAYDMSVQREQLCDKLDAAERNARRMANENDRLRQELAAAGERNQGLDEQVSRESATLAKARQRYEHEIAGLRRNANVLLQEKQQAVRNNEELRAELKGKLQRAGLKANVDEYLAGRRTDAAGTGGSASREATSSGAAGAETEGAAADGEIRRLQETVQFWRKKTDRANRKLRTERNANREASRMLRLQQEETARYQQAFGPLGTDEDGAGALESLGDYLPAQLGGSRRDSMLTEASAGQAGGDGGSGADSDELLSDASDASKRLSAASDGGDDAAVRRVGSQSSLSSTGSAGDAQDIRRYEQRMRSRRAFATPQRSARAGATRAVTTGGARRTAGRALTVDVGGAGESLGGGESLGEILGASSQWGDAASTRSRTRSFRGGSSPFGESPGAFALGFDASVSLAEQFSAAARSSAVPDRPQTADASTATDTIAAPRAASLAVQTDSSAGTATACSATDPLDGMATAATLAVPTVASLAVQSNPDTATACNATDPLVGTATACSATDPLIGVATAATLAIPATTSAGVAAGALLMDVAAATDRSEGMVDCSVDAAPAACEAAMAAIPALADASACTRDVEAVDRGADALLVQTVDAGIAALPAVLGDAQTSTDDSSLSAWLAPLVPPGIPSSAVLAALRREGQPVYELYAAQQADAVAVEHARLSAQAAEARALASVSRGTSVLADSIDCGVQSQPPTADTAQHAGWAATADLAIDAPATPAHASVAVSTGGSAVDRSVDALDAVARTDCSVSAVPVTACGSTAPVIACASDVATMPALETTESATSTAVDSCDAAVNAAAIAELCEKSVQVGASETVAVATSTAVSMADAAVDSVCETADQTTGAVAYSTSDRATGAAACETSDQITGVVVSDTADRATSAAANVADSSVSADTTELVGEAASAVALAELADAETQASAIVAGTAAVDPLVSASTASHDAGFYSTYTSARLVDAAVDTEAAPATVPASAFEVVDVPSGLSAASEPSLLSAPTSLDRQSSNPLHVAGVPRSRPPVPNTLMPPARAKSIHTLSPTIPLPPLPPHSSSLPGFARYASEAAAVPAAVRRSPSLRNSTPAPLSVTSPSKDESDGEDYGYIMVSPRTHVQRVPVATLSGSGASSLSKAGSKEEYRALAAAGVPPGEAAPARAATEISRAQGRDSASEDADDAGDAAADNGCAISDASAVGVDSESPAAGHSSVAVAVDTAGLNADHTEDIASGHSEDLAGGRPPQPSPLIVQAIARTMVGAFMWKYTPTRFANNTARERRHQRYFWIHPYAKLLNWSKQQPSSGMGISRSTRESGGRSVYMREVRIVEEPRAPSATSGEPAYFIVIRTDHREIKIKAATQADHDLWCMALTYLQTRRIITSATYPAALHAAEYNHSDDSLCSRDSSVPATASHRAVMRADRRTRIGLTTERSRSRPRAPIAAALAPPPHPQSSVASLASNNNSAVHSSRATSPQPNPHRSTLDITPARQHSLPAAASQPRPVSMLPAVAATPTPTHESSKRLSISLFRKSANSSSSLFRHASHASEDSGPAQMSSPPMPQFRADDAATTPPQSIAAAMMGSTPASHLESLSPSRGSVRKMFSGSFLRALRSRESVVEEDDAH</sequence>
<reference evidence="4" key="1">
    <citation type="submission" date="2022-07" db="EMBL/GenBank/DDBJ databases">
        <title>Phylogenomic reconstructions and comparative analyses of Kickxellomycotina fungi.</title>
        <authorList>
            <person name="Reynolds N.K."/>
            <person name="Stajich J.E."/>
            <person name="Barry K."/>
            <person name="Grigoriev I.V."/>
            <person name="Crous P."/>
            <person name="Smith M.E."/>
        </authorList>
    </citation>
    <scope>NUCLEOTIDE SEQUENCE</scope>
    <source>
        <strain evidence="4">NRRL 1565</strain>
    </source>
</reference>
<dbReference type="GO" id="GO:0032065">
    <property type="term" value="P:maintenance of protein location in cell cortex"/>
    <property type="evidence" value="ECO:0007669"/>
    <property type="project" value="InterPro"/>
</dbReference>
<feature type="coiled-coil region" evidence="1">
    <location>
        <begin position="727"/>
        <end position="768"/>
    </location>
</feature>
<feature type="region of interest" description="Disordered" evidence="2">
    <location>
        <begin position="1557"/>
        <end position="1597"/>
    </location>
</feature>
<feature type="region of interest" description="Disordered" evidence="2">
    <location>
        <begin position="449"/>
        <end position="510"/>
    </location>
</feature>
<gene>
    <name evidence="4" type="ORF">H4R20_003093</name>
</gene>
<dbReference type="InterPro" id="IPR024774">
    <property type="entry name" value="PH_dom-Mcp5-type"/>
</dbReference>
<dbReference type="SMART" id="SM00233">
    <property type="entry name" value="PH"/>
    <property type="match status" value="1"/>
</dbReference>
<feature type="region of interest" description="Disordered" evidence="2">
    <location>
        <begin position="332"/>
        <end position="363"/>
    </location>
</feature>
<dbReference type="PANTHER" id="PTHR28190">
    <property type="entry name" value="NUCLEAR MIGRATION PROTEIN NUM1"/>
    <property type="match status" value="1"/>
</dbReference>
<feature type="region of interest" description="Disordered" evidence="2">
    <location>
        <begin position="1640"/>
        <end position="1668"/>
    </location>
</feature>
<feature type="compositionally biased region" description="Low complexity" evidence="2">
    <location>
        <begin position="93"/>
        <end position="110"/>
    </location>
</feature>
<feature type="region of interest" description="Disordered" evidence="2">
    <location>
        <begin position="87"/>
        <end position="179"/>
    </location>
</feature>
<dbReference type="Proteomes" id="UP001140094">
    <property type="component" value="Unassembled WGS sequence"/>
</dbReference>
<comment type="caution">
    <text evidence="4">The sequence shown here is derived from an EMBL/GenBank/DDBJ whole genome shotgun (WGS) entry which is preliminary data.</text>
</comment>
<feature type="compositionally biased region" description="Low complexity" evidence="2">
    <location>
        <begin position="1557"/>
        <end position="1570"/>
    </location>
</feature>
<feature type="region of interest" description="Disordered" evidence="2">
    <location>
        <begin position="1"/>
        <end position="45"/>
    </location>
</feature>
<feature type="compositionally biased region" description="Polar residues" evidence="2">
    <location>
        <begin position="1645"/>
        <end position="1658"/>
    </location>
</feature>
<evidence type="ECO:0000256" key="1">
    <source>
        <dbReference type="SAM" id="Coils"/>
    </source>
</evidence>
<feature type="compositionally biased region" description="Polar residues" evidence="2">
    <location>
        <begin position="2142"/>
        <end position="2154"/>
    </location>
</feature>
<evidence type="ECO:0000313" key="4">
    <source>
        <dbReference type="EMBL" id="KAJ2802920.1"/>
    </source>
</evidence>
<dbReference type="InterPro" id="IPR053005">
    <property type="entry name" value="Nuclear_Pos-Cytoskel_Interact"/>
</dbReference>
<feature type="compositionally biased region" description="Low complexity" evidence="2">
    <location>
        <begin position="894"/>
        <end position="909"/>
    </location>
</feature>
<dbReference type="GO" id="GO:0005739">
    <property type="term" value="C:mitochondrion"/>
    <property type="evidence" value="ECO:0007669"/>
    <property type="project" value="TreeGrafter"/>
</dbReference>
<feature type="compositionally biased region" description="Polar residues" evidence="2">
    <location>
        <begin position="114"/>
        <end position="132"/>
    </location>
</feature>
<dbReference type="GO" id="GO:0000226">
    <property type="term" value="P:microtubule cytoskeleton organization"/>
    <property type="evidence" value="ECO:0007669"/>
    <property type="project" value="TreeGrafter"/>
</dbReference>
<feature type="domain" description="PH" evidence="3">
    <location>
        <begin position="1816"/>
        <end position="1935"/>
    </location>
</feature>
<dbReference type="GO" id="GO:0005938">
    <property type="term" value="C:cell cortex"/>
    <property type="evidence" value="ECO:0007669"/>
    <property type="project" value="InterPro"/>
</dbReference>
<dbReference type="Pfam" id="PF12814">
    <property type="entry name" value="Mcp5_PH"/>
    <property type="match status" value="1"/>
</dbReference>
<feature type="coiled-coil region" evidence="1">
    <location>
        <begin position="536"/>
        <end position="679"/>
    </location>
</feature>
<dbReference type="GO" id="GO:0005543">
    <property type="term" value="F:phospholipid binding"/>
    <property type="evidence" value="ECO:0007669"/>
    <property type="project" value="InterPro"/>
</dbReference>
<dbReference type="GO" id="GO:0015631">
    <property type="term" value="F:tubulin binding"/>
    <property type="evidence" value="ECO:0007669"/>
    <property type="project" value="TreeGrafter"/>
</dbReference>
<protein>
    <recommendedName>
        <fullName evidence="3">PH domain-containing protein</fullName>
    </recommendedName>
</protein>
<feature type="compositionally biased region" description="Polar residues" evidence="2">
    <location>
        <begin position="2029"/>
        <end position="2043"/>
    </location>
</feature>
<evidence type="ECO:0000259" key="3">
    <source>
        <dbReference type="PROSITE" id="PS50003"/>
    </source>
</evidence>